<reference evidence="2" key="1">
    <citation type="journal article" date="2024" name="Front. Bioeng. Biotechnol.">
        <title>Genome-scale model development and genomic sequencing of the oleaginous clade Lipomyces.</title>
        <authorList>
            <person name="Czajka J.J."/>
            <person name="Han Y."/>
            <person name="Kim J."/>
            <person name="Mondo S.J."/>
            <person name="Hofstad B.A."/>
            <person name="Robles A."/>
            <person name="Haridas S."/>
            <person name="Riley R."/>
            <person name="LaButti K."/>
            <person name="Pangilinan J."/>
            <person name="Andreopoulos W."/>
            <person name="Lipzen A."/>
            <person name="Yan J."/>
            <person name="Wang M."/>
            <person name="Ng V."/>
            <person name="Grigoriev I.V."/>
            <person name="Spatafora J.W."/>
            <person name="Magnuson J.K."/>
            <person name="Baker S.E."/>
            <person name="Pomraning K.R."/>
        </authorList>
    </citation>
    <scope>NUCLEOTIDE SEQUENCE [LARGE SCALE GENOMIC DNA]</scope>
    <source>
        <strain evidence="2">CBS 7786</strain>
    </source>
</reference>
<organism evidence="1 2">
    <name type="scientific">Lipomyces kononenkoae</name>
    <name type="common">Yeast</name>
    <dbReference type="NCBI Taxonomy" id="34357"/>
    <lineage>
        <taxon>Eukaryota</taxon>
        <taxon>Fungi</taxon>
        <taxon>Dikarya</taxon>
        <taxon>Ascomycota</taxon>
        <taxon>Saccharomycotina</taxon>
        <taxon>Lipomycetes</taxon>
        <taxon>Lipomycetales</taxon>
        <taxon>Lipomycetaceae</taxon>
        <taxon>Lipomyces</taxon>
    </lineage>
</organism>
<comment type="caution">
    <text evidence="1">The sequence shown here is derived from an EMBL/GenBank/DDBJ whole genome shotgun (WGS) entry which is preliminary data.</text>
</comment>
<sequence>MAGKRPKQQSSGSLDATNHALIRSIVSRSQEARERLSEDELGEFRKYIVANRVDDFLAEKSDTVPLTQMYLLLFNSLLLSPGLGEYRTVACDTLTVWIQRTSQCCLHSPDFSTRLVQETTAGSANDVDIIFDFICEYWTDSGAALGNALRELFMKTMSLIERLWTADERSERLGAWIDRILKYPRTMRVVYFTLEILARQLGGQIILDKDLSIIHDSLQLTYSNALANPVSKMITAILITIRKFAIESLGKEPDFEAVLAVEKKWLEIWRSEVASALRDDNLRSHIQTYLLPNIFRVSAVSCRLFINELQKQPLHTESDISVLIGCLKVAQDLALLDGEQSDTSSLSADFLRVLLHHISEDLRIGGLSLAVSSHQASKPISTAVLDILTEAFDDLILDSDPEFRNRVYGFMRQMTTRVRDSCYALTRERKKCIITANLTRAKQIEALVAANENFLNGYLNYLLELLRPGSSYQRIHMSLKLLKVLIRAGLDDRVDAKWHEKNHIDFPFNIPIFTSKLVRLLLDNLMNNYEDIRDASIELLKMAPVTALFEDGVDKKLVVDGYCEKGLCIIKGLRGREGDGGARILDFCYYLYSNIGDGASEAEFLDKFIGILESSIQEAERNLSSAVKEYPLHGFFSGLRFVFAQIDYDTEKAKGKAAYWRWLHERLIRLAYSVWNIVEKILCHDAPEGNLPEEIEEQYLAALEEQYGPATQLILSYAWRAIGESSGLLTVLLSRIPDDEYKLLGDNDVADLGSLLLNELATIRHRGAFSSVYPTFVECCARCNRSPSNKLVGLPNQWLEENIQLIQSKAQYITRRSGGLPFLVAGVLTAETDPNRPLLQRTFDRLAEIAEKPAYLSDKKIDLPQVHALNCIKSIFVEARLSAPSAFFVDRALAMAINSFASEMWSIRNCGVMLFAALQTRLFGSRKFTDSRLTVGSMSARLFFSRFKNVKDILLQHLEKHVYQLGSLEASHVETVYPVLSLLARLEGTNEYSGLDAFRPLIMNCLSSRIWKIREIAARSLLAVVSSTSWLETYRSLIDGLSKSEQNGTHGRLLAVQVLSESFACRTAQAEMPVEVYTDLAHKFEDMVKCGCSPNILAFLRVCKTVIDYPRRRPAAGAHLETPQSVLVQKVNVFLLSNFRTAENGVGDRLLQEQIVGYLADRSVHRLRENSNDQEAMVILHDCVKTASYGGTIATLRIISDHVNELSLSTCKELIMPVWMTCRGSSWSQVRSAATRVFSALLIRLKQWEGQAVDAIFEELYASIDLQITEANTASEAALAALGPLVASLAMSKGGNDYYSRWNSALDLLRDDDAPFSTRKAALASAISFVRTFLELRTESSDTIFLRDAYLKLLDYLSDDDQDLREMATDFICTYILKSKYILTCVYCETSFAKLLVDMFGNKTESINGLILFAEKKITGTVSPSRQIEDAFAPDLSLFVVEKQNLYINDVQDATRWADLLIQVCGTAGDTDACQSSLRRLAEWEASAVALFLKAINMHGDDGPLGWTSNTEVFAFGRRVIEVYRVLKQCKSVPVQLAADFIELQRLAKDRDLHCLWNFEI</sequence>
<gene>
    <name evidence="1" type="ORF">V1525DRAFT_439324</name>
</gene>
<evidence type="ECO:0000313" key="1">
    <source>
        <dbReference type="EMBL" id="KAK9238877.1"/>
    </source>
</evidence>
<evidence type="ECO:0000313" key="2">
    <source>
        <dbReference type="Proteomes" id="UP001433508"/>
    </source>
</evidence>
<accession>A0ACC3T4Q8</accession>
<name>A0ACC3T4Q8_LIPKO</name>
<dbReference type="Proteomes" id="UP001433508">
    <property type="component" value="Unassembled WGS sequence"/>
</dbReference>
<dbReference type="EMBL" id="MU971351">
    <property type="protein sequence ID" value="KAK9238877.1"/>
    <property type="molecule type" value="Genomic_DNA"/>
</dbReference>
<protein>
    <submittedName>
        <fullName evidence="1">Death-receptor fusion protein-domain-containing protein</fullName>
    </submittedName>
</protein>
<proteinExistence type="predicted"/>
<keyword evidence="2" id="KW-1185">Reference proteome</keyword>